<keyword evidence="3" id="KW-0677">Repeat</keyword>
<gene>
    <name evidence="10" type="ORF">RHGRI_000160</name>
</gene>
<dbReference type="GO" id="GO:0005886">
    <property type="term" value="C:plasma membrane"/>
    <property type="evidence" value="ECO:0007669"/>
    <property type="project" value="TreeGrafter"/>
</dbReference>
<accession>A0AAV6LGJ9</accession>
<proteinExistence type="predicted"/>
<keyword evidence="11" id="KW-1185">Reference proteome</keyword>
<dbReference type="InterPro" id="IPR026961">
    <property type="entry name" value="PGG_dom"/>
</dbReference>
<comment type="caution">
    <text evidence="10">The sequence shown here is derived from an EMBL/GenBank/DDBJ whole genome shotgun (WGS) entry which is preliminary data.</text>
</comment>
<evidence type="ECO:0000313" key="11">
    <source>
        <dbReference type="Proteomes" id="UP000823749"/>
    </source>
</evidence>
<dbReference type="PANTHER" id="PTHR24186:SF37">
    <property type="entry name" value="PGG DOMAIN-CONTAINING PROTEIN"/>
    <property type="match status" value="1"/>
</dbReference>
<dbReference type="PROSITE" id="PS50088">
    <property type="entry name" value="ANK_REPEAT"/>
    <property type="match status" value="2"/>
</dbReference>
<feature type="transmembrane region" description="Helical" evidence="8">
    <location>
        <begin position="445"/>
        <end position="470"/>
    </location>
</feature>
<dbReference type="Proteomes" id="UP000823749">
    <property type="component" value="Chromosome 1"/>
</dbReference>
<evidence type="ECO:0000256" key="1">
    <source>
        <dbReference type="ARBA" id="ARBA00004141"/>
    </source>
</evidence>
<dbReference type="PANTHER" id="PTHR24186">
    <property type="entry name" value="PROTEIN PHOSPHATASE 1 REGULATORY SUBUNIT"/>
    <property type="match status" value="1"/>
</dbReference>
<dbReference type="InterPro" id="IPR036770">
    <property type="entry name" value="Ankyrin_rpt-contain_sf"/>
</dbReference>
<evidence type="ECO:0000256" key="8">
    <source>
        <dbReference type="SAM" id="Phobius"/>
    </source>
</evidence>
<feature type="transmembrane region" description="Helical" evidence="8">
    <location>
        <begin position="376"/>
        <end position="397"/>
    </location>
</feature>
<reference evidence="10" key="1">
    <citation type="submission" date="2020-08" db="EMBL/GenBank/DDBJ databases">
        <title>Plant Genome Project.</title>
        <authorList>
            <person name="Zhang R.-G."/>
        </authorList>
    </citation>
    <scope>NUCLEOTIDE SEQUENCE</scope>
    <source>
        <strain evidence="10">WSP0</strain>
        <tissue evidence="10">Leaf</tissue>
    </source>
</reference>
<name>A0AAV6LGJ9_9ERIC</name>
<feature type="repeat" description="ANK" evidence="7">
    <location>
        <begin position="37"/>
        <end position="59"/>
    </location>
</feature>
<evidence type="ECO:0000259" key="9">
    <source>
        <dbReference type="Pfam" id="PF13962"/>
    </source>
</evidence>
<feature type="repeat" description="ANK" evidence="7">
    <location>
        <begin position="140"/>
        <end position="162"/>
    </location>
</feature>
<keyword evidence="2 8" id="KW-0812">Transmembrane</keyword>
<evidence type="ECO:0000256" key="3">
    <source>
        <dbReference type="ARBA" id="ARBA00022737"/>
    </source>
</evidence>
<dbReference type="InterPro" id="IPR002110">
    <property type="entry name" value="Ankyrin_rpt"/>
</dbReference>
<evidence type="ECO:0000256" key="2">
    <source>
        <dbReference type="ARBA" id="ARBA00022692"/>
    </source>
</evidence>
<dbReference type="Pfam" id="PF12796">
    <property type="entry name" value="Ank_2"/>
    <property type="match status" value="3"/>
</dbReference>
<dbReference type="SMART" id="SM00248">
    <property type="entry name" value="ANK"/>
    <property type="match status" value="6"/>
</dbReference>
<organism evidence="10 11">
    <name type="scientific">Rhododendron griersonianum</name>
    <dbReference type="NCBI Taxonomy" id="479676"/>
    <lineage>
        <taxon>Eukaryota</taxon>
        <taxon>Viridiplantae</taxon>
        <taxon>Streptophyta</taxon>
        <taxon>Embryophyta</taxon>
        <taxon>Tracheophyta</taxon>
        <taxon>Spermatophyta</taxon>
        <taxon>Magnoliopsida</taxon>
        <taxon>eudicotyledons</taxon>
        <taxon>Gunneridae</taxon>
        <taxon>Pentapetalae</taxon>
        <taxon>asterids</taxon>
        <taxon>Ericales</taxon>
        <taxon>Ericaceae</taxon>
        <taxon>Ericoideae</taxon>
        <taxon>Rhodoreae</taxon>
        <taxon>Rhododendron</taxon>
    </lineage>
</organism>
<keyword evidence="6 8" id="KW-0472">Membrane</keyword>
<dbReference type="AlphaFoldDB" id="A0AAV6LGJ9"/>
<dbReference type="Pfam" id="PF13962">
    <property type="entry name" value="PGG"/>
    <property type="match status" value="1"/>
</dbReference>
<sequence length="512" mass="57432">MEELLCDAAMRGDLESLHEIIARDNYILDKVLVGCFKGKNPLHLAISTGQVEFVQKLLEIKPKLAEVVDTELGAALHIASANGNLEIVEILVKEIKPKLAKVLDTELGAALHIASANGDIKIVEALVELSPEMCMARNQDGNNPLHIAAMEGKVHVLKKLVETFPLAAQVILDQGDTILHLCVKYNQLECLRLLLEIIRDPEFVQSKDANGNSMLHVAVFSKRFEVCPYSNYFIVKFLLIVRSGIYIFQIVEHVLNSTRIDMDAPNGAGWTAMDIYFFVRNRSYRHEVDVRIEKFLRTAGARRRREMLVFTSQSQEKLMQTVMVVSSLFATMAFHVGVNPPGGVWQDNFKGHDNFKERIAGKAIIAYKYPKSYSCFMYFNTVGFLLSSSLILFLLMASVQLRPKRRRGWVILGLPVFTIMTTAFAYTYSVIVVSPKHMVAITDTILVSVIVWAFVMLLFAVAAIAGKAIIAYKYPKSYSYMLHVFQHGRIPSVFIFNLVSPIGFCATAPKMS</sequence>
<feature type="transmembrane region" description="Helical" evidence="8">
    <location>
        <begin position="409"/>
        <end position="433"/>
    </location>
</feature>
<dbReference type="EMBL" id="JACTNZ010000001">
    <property type="protein sequence ID" value="KAG5563866.1"/>
    <property type="molecule type" value="Genomic_DNA"/>
</dbReference>
<protein>
    <recommendedName>
        <fullName evidence="9">PGG domain-containing protein</fullName>
    </recommendedName>
</protein>
<evidence type="ECO:0000256" key="4">
    <source>
        <dbReference type="ARBA" id="ARBA00022989"/>
    </source>
</evidence>
<evidence type="ECO:0000313" key="10">
    <source>
        <dbReference type="EMBL" id="KAG5563866.1"/>
    </source>
</evidence>
<comment type="subcellular location">
    <subcellularLocation>
        <location evidence="1">Membrane</location>
        <topology evidence="1">Multi-pass membrane protein</topology>
    </subcellularLocation>
</comment>
<feature type="domain" description="PGG" evidence="9">
    <location>
        <begin position="315"/>
        <end position="432"/>
    </location>
</feature>
<dbReference type="Gene3D" id="1.25.40.20">
    <property type="entry name" value="Ankyrin repeat-containing domain"/>
    <property type="match status" value="2"/>
</dbReference>
<evidence type="ECO:0000256" key="6">
    <source>
        <dbReference type="ARBA" id="ARBA00023136"/>
    </source>
</evidence>
<evidence type="ECO:0000256" key="5">
    <source>
        <dbReference type="ARBA" id="ARBA00023043"/>
    </source>
</evidence>
<dbReference type="PROSITE" id="PS50297">
    <property type="entry name" value="ANK_REP_REGION"/>
    <property type="match status" value="2"/>
</dbReference>
<dbReference type="SUPFAM" id="SSF48403">
    <property type="entry name" value="Ankyrin repeat"/>
    <property type="match status" value="1"/>
</dbReference>
<keyword evidence="4 8" id="KW-1133">Transmembrane helix</keyword>
<evidence type="ECO:0000256" key="7">
    <source>
        <dbReference type="PROSITE-ProRule" id="PRU00023"/>
    </source>
</evidence>
<keyword evidence="5 7" id="KW-0040">ANK repeat</keyword>